<proteinExistence type="predicted"/>
<name>A0A6C0AM76_9ZZZZ</name>
<protein>
    <submittedName>
        <fullName evidence="1">Uncharacterized protein</fullName>
    </submittedName>
</protein>
<organism evidence="1">
    <name type="scientific">viral metagenome</name>
    <dbReference type="NCBI Taxonomy" id="1070528"/>
    <lineage>
        <taxon>unclassified sequences</taxon>
        <taxon>metagenomes</taxon>
        <taxon>organismal metagenomes</taxon>
    </lineage>
</organism>
<sequence length="143" mass="16991">MDILLKNGYKNDGYIYCIDPKIMVNGRSVVKIGKISMKMEETEIDVENKLASRYGTYYPDYDLLYFERVTDCHLAEKELFKILSDIRHKKEMFYIDIEKIRFGFNSIKEKYPDIDSFIINLELSELNIINNEIRVLEIDELIN</sequence>
<dbReference type="AlphaFoldDB" id="A0A6C0AM76"/>
<evidence type="ECO:0000313" key="1">
    <source>
        <dbReference type="EMBL" id="QHS80888.1"/>
    </source>
</evidence>
<reference evidence="1" key="1">
    <citation type="journal article" date="2020" name="Nature">
        <title>Giant virus diversity and host interactions through global metagenomics.</title>
        <authorList>
            <person name="Schulz F."/>
            <person name="Roux S."/>
            <person name="Paez-Espino D."/>
            <person name="Jungbluth S."/>
            <person name="Walsh D.A."/>
            <person name="Denef V.J."/>
            <person name="McMahon K.D."/>
            <person name="Konstantinidis K.T."/>
            <person name="Eloe-Fadrosh E.A."/>
            <person name="Kyrpides N.C."/>
            <person name="Woyke T."/>
        </authorList>
    </citation>
    <scope>NUCLEOTIDE SEQUENCE</scope>
    <source>
        <strain evidence="1">GVMAG-S-1091796-13</strain>
    </source>
</reference>
<dbReference type="EMBL" id="MN740725">
    <property type="protein sequence ID" value="QHS80888.1"/>
    <property type="molecule type" value="Genomic_DNA"/>
</dbReference>
<accession>A0A6C0AM76</accession>